<dbReference type="OrthoDB" id="1662883at2759"/>
<evidence type="ECO:0000259" key="6">
    <source>
        <dbReference type="Pfam" id="PF00091"/>
    </source>
</evidence>
<evidence type="ECO:0000256" key="1">
    <source>
        <dbReference type="ARBA" id="ARBA00009636"/>
    </source>
</evidence>
<dbReference type="EMBL" id="CAJPEX010003136">
    <property type="protein sequence ID" value="CAG0921893.1"/>
    <property type="molecule type" value="Genomic_DNA"/>
</dbReference>
<dbReference type="Proteomes" id="UP000678499">
    <property type="component" value="Unassembled WGS sequence"/>
</dbReference>
<dbReference type="PRINTS" id="PR01161">
    <property type="entry name" value="TUBULIN"/>
</dbReference>
<evidence type="ECO:0008006" key="10">
    <source>
        <dbReference type="Google" id="ProtNLM"/>
    </source>
</evidence>
<dbReference type="SUPFAM" id="SSF55307">
    <property type="entry name" value="Tubulin C-terminal domain-like"/>
    <property type="match status" value="1"/>
</dbReference>
<dbReference type="Gene3D" id="1.10.287.600">
    <property type="entry name" value="Helix hairpin bin"/>
    <property type="match status" value="1"/>
</dbReference>
<evidence type="ECO:0000256" key="5">
    <source>
        <dbReference type="RuleBase" id="RU000352"/>
    </source>
</evidence>
<reference evidence="8" key="1">
    <citation type="submission" date="2020-11" db="EMBL/GenBank/DDBJ databases">
        <authorList>
            <person name="Tran Van P."/>
        </authorList>
    </citation>
    <scope>NUCLEOTIDE SEQUENCE</scope>
</reference>
<evidence type="ECO:0000313" key="8">
    <source>
        <dbReference type="EMBL" id="CAD7281741.1"/>
    </source>
</evidence>
<keyword evidence="2 5" id="KW-0493">Microtubule</keyword>
<dbReference type="AlphaFoldDB" id="A0A7R9BUB0"/>
<keyword evidence="3 5" id="KW-0547">Nucleotide-binding</keyword>
<dbReference type="Pfam" id="PF00091">
    <property type="entry name" value="Tubulin"/>
    <property type="match status" value="2"/>
</dbReference>
<sequence>FWEIISDEHGISPIGEYQGDSDLQLERINVYYNEAQGGRYVPRVMLVLRKEAEDCDLLQGFQLTHSLGGGTGSGMGTLLISKMLLGNGGIRTRHHSGWVLQRRLGPAKRTPQCVDEQICSMVSKHSSHFVDWIPDKVQRAVCDIPPRGLQMASTFIANTTAASGLFQRITDQFHVMFRSRAYVHWYTQEGMEEAEFTEAAMNVADLIAEYQQHQVDRPESSDAREFSQTFKQKEKNLTMREIVHLQCGQCGNQIGAKFWEIISDEHGIDPTGEYHGDSELQLERISVYYNEAQNSKYVPRCVLFWEIISDEHGIDPNGDYHGDSELQVERLNVYYEQASGGKYLPKQKQKHNLL</sequence>
<evidence type="ECO:0000256" key="4">
    <source>
        <dbReference type="ARBA" id="ARBA00023134"/>
    </source>
</evidence>
<dbReference type="SUPFAM" id="SSF52490">
    <property type="entry name" value="Tubulin nucleotide-binding domain-like"/>
    <property type="match status" value="2"/>
</dbReference>
<dbReference type="GO" id="GO:0005874">
    <property type="term" value="C:microtubule"/>
    <property type="evidence" value="ECO:0007669"/>
    <property type="project" value="UniProtKB-KW"/>
</dbReference>
<gene>
    <name evidence="8" type="ORF">NMOB1V02_LOCUS9378</name>
</gene>
<dbReference type="PANTHER" id="PTHR36527">
    <property type="entry name" value="OS01G0282866 PROTEIN"/>
    <property type="match status" value="1"/>
</dbReference>
<dbReference type="GO" id="GO:0007017">
    <property type="term" value="P:microtubule-based process"/>
    <property type="evidence" value="ECO:0007669"/>
    <property type="project" value="InterPro"/>
</dbReference>
<name>A0A7R9BUB0_9CRUS</name>
<feature type="domain" description="Tubulin/FtsZ 2-layer sandwich" evidence="7">
    <location>
        <begin position="111"/>
        <end position="170"/>
    </location>
</feature>
<dbReference type="GO" id="GO:0005525">
    <property type="term" value="F:GTP binding"/>
    <property type="evidence" value="ECO:0007669"/>
    <property type="project" value="UniProtKB-UniRule"/>
</dbReference>
<dbReference type="Gene3D" id="3.30.1330.20">
    <property type="entry name" value="Tubulin/FtsZ, C-terminal domain"/>
    <property type="match status" value="1"/>
</dbReference>
<evidence type="ECO:0000259" key="7">
    <source>
        <dbReference type="Pfam" id="PF03953"/>
    </source>
</evidence>
<feature type="non-terminal residue" evidence="8">
    <location>
        <position position="354"/>
    </location>
</feature>
<evidence type="ECO:0000256" key="3">
    <source>
        <dbReference type="ARBA" id="ARBA00022741"/>
    </source>
</evidence>
<dbReference type="InterPro" id="IPR000217">
    <property type="entry name" value="Tubulin"/>
</dbReference>
<dbReference type="InterPro" id="IPR017975">
    <property type="entry name" value="Tubulin_CS"/>
</dbReference>
<comment type="similarity">
    <text evidence="1 5">Belongs to the tubulin family.</text>
</comment>
<dbReference type="Gene3D" id="3.40.50.1440">
    <property type="entry name" value="Tubulin/FtsZ, GTPase domain"/>
    <property type="match status" value="4"/>
</dbReference>
<organism evidence="8">
    <name type="scientific">Notodromas monacha</name>
    <dbReference type="NCBI Taxonomy" id="399045"/>
    <lineage>
        <taxon>Eukaryota</taxon>
        <taxon>Metazoa</taxon>
        <taxon>Ecdysozoa</taxon>
        <taxon>Arthropoda</taxon>
        <taxon>Crustacea</taxon>
        <taxon>Oligostraca</taxon>
        <taxon>Ostracoda</taxon>
        <taxon>Podocopa</taxon>
        <taxon>Podocopida</taxon>
        <taxon>Cypridocopina</taxon>
        <taxon>Cypridoidea</taxon>
        <taxon>Cyprididae</taxon>
        <taxon>Notodromas</taxon>
    </lineage>
</organism>
<protein>
    <recommendedName>
        <fullName evidence="10">Tubulin beta chain</fullName>
    </recommendedName>
</protein>
<dbReference type="PANTHER" id="PTHR36527:SF3">
    <property type="entry name" value="OS01G0282866 PROTEIN"/>
    <property type="match status" value="1"/>
</dbReference>
<dbReference type="FunFam" id="3.40.50.1440:FF:000034">
    <property type="entry name" value="Tubulin beta chain"/>
    <property type="match status" value="1"/>
</dbReference>
<dbReference type="InterPro" id="IPR003008">
    <property type="entry name" value="Tubulin_FtsZ_GTPase"/>
</dbReference>
<dbReference type="InterPro" id="IPR008280">
    <property type="entry name" value="Tub_FtsZ_C"/>
</dbReference>
<feature type="domain" description="Tubulin/FtsZ GTPase" evidence="6">
    <location>
        <begin position="241"/>
        <end position="303"/>
    </location>
</feature>
<dbReference type="Pfam" id="PF03953">
    <property type="entry name" value="Tubulin_C"/>
    <property type="match status" value="1"/>
</dbReference>
<evidence type="ECO:0000313" key="9">
    <source>
        <dbReference type="Proteomes" id="UP000678499"/>
    </source>
</evidence>
<dbReference type="PROSITE" id="PS00227">
    <property type="entry name" value="TUBULIN"/>
    <property type="match status" value="1"/>
</dbReference>
<keyword evidence="4 5" id="KW-0342">GTP-binding</keyword>
<keyword evidence="9" id="KW-1185">Reference proteome</keyword>
<evidence type="ECO:0000256" key="2">
    <source>
        <dbReference type="ARBA" id="ARBA00022701"/>
    </source>
</evidence>
<dbReference type="EMBL" id="OA885173">
    <property type="protein sequence ID" value="CAD7281741.1"/>
    <property type="molecule type" value="Genomic_DNA"/>
</dbReference>
<dbReference type="InterPro" id="IPR023123">
    <property type="entry name" value="Tubulin_C"/>
</dbReference>
<dbReference type="InterPro" id="IPR037103">
    <property type="entry name" value="Tubulin/FtsZ-like_C"/>
</dbReference>
<accession>A0A7R9BUB0</accession>
<dbReference type="InterPro" id="IPR018316">
    <property type="entry name" value="Tubulin/FtsZ_2-layer-sand-dom"/>
</dbReference>
<feature type="domain" description="Tubulin/FtsZ GTPase" evidence="6">
    <location>
        <begin position="48"/>
        <end position="82"/>
    </location>
</feature>
<dbReference type="InterPro" id="IPR036525">
    <property type="entry name" value="Tubulin/FtsZ_GTPase_sf"/>
</dbReference>
<proteinExistence type="inferred from homology"/>